<evidence type="ECO:0008006" key="5">
    <source>
        <dbReference type="Google" id="ProtNLM"/>
    </source>
</evidence>
<protein>
    <recommendedName>
        <fullName evidence="5">Lipoprotein</fullName>
    </recommendedName>
</protein>
<feature type="region of interest" description="Disordered" evidence="1">
    <location>
        <begin position="20"/>
        <end position="46"/>
    </location>
</feature>
<organism evidence="3 4">
    <name type="scientific">Rhodalgimonas zhirmunskyi</name>
    <dbReference type="NCBI Taxonomy" id="2964767"/>
    <lineage>
        <taxon>Bacteria</taxon>
        <taxon>Pseudomonadati</taxon>
        <taxon>Pseudomonadota</taxon>
        <taxon>Alphaproteobacteria</taxon>
        <taxon>Rhodobacterales</taxon>
        <taxon>Roseobacteraceae</taxon>
        <taxon>Rhodalgimonas</taxon>
    </lineage>
</organism>
<proteinExistence type="predicted"/>
<dbReference type="Proteomes" id="UP001227162">
    <property type="component" value="Unassembled WGS sequence"/>
</dbReference>
<comment type="caution">
    <text evidence="3">The sequence shown here is derived from an EMBL/GenBank/DDBJ whole genome shotgun (WGS) entry which is preliminary data.</text>
</comment>
<sequence length="221" mass="23932">MKITALLLSSSLALSACVSTTTPPSSGSLRTSSAGVSSEDVNSGPLSVQTSDVQVYAAAASPTSSRTAVVGPVFFSPSSSTSTRGQFPVSVVYALKDNPRTQRIKSKGAIVYVEATPFLVMHRLLPDGTRDTRELGANIEEYRYGCARTSRMVALAPANNYRVAYVTDQEIFIRTKDVPGYPDRTITGIDAGGRVDQASLRPIKTKFRKTCYVRRTQEYFN</sequence>
<feature type="signal peptide" evidence="2">
    <location>
        <begin position="1"/>
        <end position="15"/>
    </location>
</feature>
<reference evidence="3" key="1">
    <citation type="submission" date="2022-07" db="EMBL/GenBank/DDBJ databases">
        <authorList>
            <person name="Otstavnykh N."/>
            <person name="Isaeva M."/>
            <person name="Bystritskaya E."/>
        </authorList>
    </citation>
    <scope>NUCLEOTIDE SEQUENCE</scope>
    <source>
        <strain evidence="3">10Alg 79</strain>
    </source>
</reference>
<accession>A0AAJ1X5T5</accession>
<gene>
    <name evidence="3" type="ORF">NOI20_07515</name>
</gene>
<evidence type="ECO:0000256" key="1">
    <source>
        <dbReference type="SAM" id="MobiDB-lite"/>
    </source>
</evidence>
<keyword evidence="2" id="KW-0732">Signal</keyword>
<evidence type="ECO:0000313" key="4">
    <source>
        <dbReference type="Proteomes" id="UP001227162"/>
    </source>
</evidence>
<dbReference type="EMBL" id="JANFFA010000002">
    <property type="protein sequence ID" value="MDQ2093954.1"/>
    <property type="molecule type" value="Genomic_DNA"/>
</dbReference>
<evidence type="ECO:0000256" key="2">
    <source>
        <dbReference type="SAM" id="SignalP"/>
    </source>
</evidence>
<dbReference type="PROSITE" id="PS51257">
    <property type="entry name" value="PROKAR_LIPOPROTEIN"/>
    <property type="match status" value="1"/>
</dbReference>
<dbReference type="AlphaFoldDB" id="A0AAJ1X5T5"/>
<keyword evidence="4" id="KW-1185">Reference proteome</keyword>
<name>A0AAJ1X5T5_9RHOB</name>
<evidence type="ECO:0000313" key="3">
    <source>
        <dbReference type="EMBL" id="MDQ2093954.1"/>
    </source>
</evidence>
<reference evidence="3" key="2">
    <citation type="submission" date="2023-04" db="EMBL/GenBank/DDBJ databases">
        <title>'Rhodoalgimonas zhirmunskyi' gen. nov., isolated from a red alga.</title>
        <authorList>
            <person name="Nedashkovskaya O.I."/>
            <person name="Otstavnykh N.Y."/>
            <person name="Bystritskaya E.P."/>
            <person name="Balabanova L.A."/>
            <person name="Isaeva M.P."/>
        </authorList>
    </citation>
    <scope>NUCLEOTIDE SEQUENCE</scope>
    <source>
        <strain evidence="3">10Alg 79</strain>
    </source>
</reference>
<feature type="chain" id="PRO_5042526222" description="Lipoprotein" evidence="2">
    <location>
        <begin position="16"/>
        <end position="221"/>
    </location>
</feature>